<organism evidence="2 3">
    <name type="scientific">Methylobacterium marchantiae</name>
    <dbReference type="NCBI Taxonomy" id="600331"/>
    <lineage>
        <taxon>Bacteria</taxon>
        <taxon>Pseudomonadati</taxon>
        <taxon>Pseudomonadota</taxon>
        <taxon>Alphaproteobacteria</taxon>
        <taxon>Hyphomicrobiales</taxon>
        <taxon>Methylobacteriaceae</taxon>
        <taxon>Methylobacterium</taxon>
    </lineage>
</organism>
<dbReference type="RefSeq" id="WP_238202638.1">
    <property type="nucleotide sequence ID" value="NZ_JBHTND010000046.1"/>
</dbReference>
<keyword evidence="3" id="KW-1185">Reference proteome</keyword>
<dbReference type="Proteomes" id="UP001597176">
    <property type="component" value="Unassembled WGS sequence"/>
</dbReference>
<dbReference type="InterPro" id="IPR014982">
    <property type="entry name" value="GSCFA"/>
</dbReference>
<proteinExistence type="predicted"/>
<sequence length="382" mass="43404">MTTTIEGVRDGAVITTCGSFFRGPAPQWYPTDESLQTPDVVGDYLARGWMPKAAFVTKETPIVAFGSCFASNVSNYLAKRGYSVISHGDSSGDGTAYVTKMGDGMVHTHAILQQFRWAWKNEQPKVALWHGYKAERFGYDEEARLATKALFDRADLFIITLGLSEVWYDEVTGEVFWRAPPREVFDASRHKFRLSRSDETKRNLAEIWALVRAFRPDAKVVLTISPIPLAATFRDVGCISANAVSKAILRGAVDEFYEETEGKGSNLFYFPSYDMVMYGFDNQWTADRRHVYSHVLDFNMKVFEHYYCVPGLSKARLDASYRRARLLDRSIGRDGHAAVAKMSPELQAAQLAERRRAVARRKRSPKYLAALLVNRIRRRFKF</sequence>
<dbReference type="EMBL" id="JBHTND010000046">
    <property type="protein sequence ID" value="MFD1303985.1"/>
    <property type="molecule type" value="Genomic_DNA"/>
</dbReference>
<dbReference type="EC" id="3.1.-.-" evidence="2"/>
<comment type="caution">
    <text evidence="2">The sequence shown here is derived from an EMBL/GenBank/DDBJ whole genome shotgun (WGS) entry which is preliminary data.</text>
</comment>
<accession>A0ABW3X589</accession>
<reference evidence="3" key="1">
    <citation type="journal article" date="2019" name="Int. J. Syst. Evol. Microbiol.">
        <title>The Global Catalogue of Microorganisms (GCM) 10K type strain sequencing project: providing services to taxonomists for standard genome sequencing and annotation.</title>
        <authorList>
            <consortium name="The Broad Institute Genomics Platform"/>
            <consortium name="The Broad Institute Genome Sequencing Center for Infectious Disease"/>
            <person name="Wu L."/>
            <person name="Ma J."/>
        </authorList>
    </citation>
    <scope>NUCLEOTIDE SEQUENCE [LARGE SCALE GENOMIC DNA]</scope>
    <source>
        <strain evidence="3">CCUG 56108</strain>
    </source>
</reference>
<keyword evidence="2" id="KW-0378">Hydrolase</keyword>
<feature type="domain" description="GSCFA" evidence="1">
    <location>
        <begin position="62"/>
        <end position="303"/>
    </location>
</feature>
<evidence type="ECO:0000259" key="1">
    <source>
        <dbReference type="Pfam" id="PF08885"/>
    </source>
</evidence>
<dbReference type="Pfam" id="PF08885">
    <property type="entry name" value="GSCFA"/>
    <property type="match status" value="1"/>
</dbReference>
<dbReference type="GO" id="GO:0016787">
    <property type="term" value="F:hydrolase activity"/>
    <property type="evidence" value="ECO:0007669"/>
    <property type="project" value="UniProtKB-KW"/>
</dbReference>
<evidence type="ECO:0000313" key="3">
    <source>
        <dbReference type="Proteomes" id="UP001597176"/>
    </source>
</evidence>
<name>A0ABW3X589_9HYPH</name>
<protein>
    <submittedName>
        <fullName evidence="2">GSCFA domain-containing protein</fullName>
        <ecNumber evidence="2">3.1.-.-</ecNumber>
    </submittedName>
</protein>
<evidence type="ECO:0000313" key="2">
    <source>
        <dbReference type="EMBL" id="MFD1303985.1"/>
    </source>
</evidence>
<gene>
    <name evidence="2" type="ORF">ACFQ4G_20670</name>
</gene>